<evidence type="ECO:0000313" key="2">
    <source>
        <dbReference type="EnsemblPlants" id="OBART11G16800.1"/>
    </source>
</evidence>
<reference evidence="2" key="2">
    <citation type="submission" date="2015-03" db="UniProtKB">
        <authorList>
            <consortium name="EnsemblPlants"/>
        </authorList>
    </citation>
    <scope>IDENTIFICATION</scope>
</reference>
<keyword evidence="1" id="KW-0732">Signal</keyword>
<sequence>MKISHLMIFDLVLLVLSSDMVMAARMTNYGQLDAPVCKKITFEVHCDDIKPCVQLCATQDPLYPIPSKVASIVCHNSSECECMYCPRAIRN</sequence>
<dbReference type="EnsemblPlants" id="OBART11G16800.1">
    <property type="protein sequence ID" value="OBART11G16800.1"/>
    <property type="gene ID" value="OBART11G16800"/>
</dbReference>
<protein>
    <submittedName>
        <fullName evidence="2">Uncharacterized protein</fullName>
    </submittedName>
</protein>
<dbReference type="PaxDb" id="65489-OBART11G16800.1"/>
<accession>A0A0D3HMY8</accession>
<proteinExistence type="predicted"/>
<dbReference type="Gramene" id="OBART11G16800.1">
    <property type="protein sequence ID" value="OBART11G16800.1"/>
    <property type="gene ID" value="OBART11G16800"/>
</dbReference>
<evidence type="ECO:0000256" key="1">
    <source>
        <dbReference type="SAM" id="SignalP"/>
    </source>
</evidence>
<evidence type="ECO:0000313" key="3">
    <source>
        <dbReference type="Proteomes" id="UP000026960"/>
    </source>
</evidence>
<dbReference type="Proteomes" id="UP000026960">
    <property type="component" value="Chromosome 11"/>
</dbReference>
<name>A0A0D3HMY8_9ORYZ</name>
<keyword evidence="3" id="KW-1185">Reference proteome</keyword>
<dbReference type="AlphaFoldDB" id="A0A0D3HMY8"/>
<organism evidence="2">
    <name type="scientific">Oryza barthii</name>
    <dbReference type="NCBI Taxonomy" id="65489"/>
    <lineage>
        <taxon>Eukaryota</taxon>
        <taxon>Viridiplantae</taxon>
        <taxon>Streptophyta</taxon>
        <taxon>Embryophyta</taxon>
        <taxon>Tracheophyta</taxon>
        <taxon>Spermatophyta</taxon>
        <taxon>Magnoliopsida</taxon>
        <taxon>Liliopsida</taxon>
        <taxon>Poales</taxon>
        <taxon>Poaceae</taxon>
        <taxon>BOP clade</taxon>
        <taxon>Oryzoideae</taxon>
        <taxon>Oryzeae</taxon>
        <taxon>Oryzinae</taxon>
        <taxon>Oryza</taxon>
    </lineage>
</organism>
<feature type="chain" id="PRO_5002273501" evidence="1">
    <location>
        <begin position="24"/>
        <end position="91"/>
    </location>
</feature>
<reference evidence="2" key="1">
    <citation type="journal article" date="2009" name="Rice">
        <title>De Novo Next Generation Sequencing of Plant Genomes.</title>
        <authorList>
            <person name="Rounsley S."/>
            <person name="Marri P.R."/>
            <person name="Yu Y."/>
            <person name="He R."/>
            <person name="Sisneros N."/>
            <person name="Goicoechea J.L."/>
            <person name="Lee S.J."/>
            <person name="Angelova A."/>
            <person name="Kudrna D."/>
            <person name="Luo M."/>
            <person name="Affourtit J."/>
            <person name="Desany B."/>
            <person name="Knight J."/>
            <person name="Niazi F."/>
            <person name="Egholm M."/>
            <person name="Wing R.A."/>
        </authorList>
    </citation>
    <scope>NUCLEOTIDE SEQUENCE [LARGE SCALE GENOMIC DNA]</scope>
    <source>
        <strain evidence="2">cv. IRGC 105608</strain>
    </source>
</reference>
<dbReference type="HOGENOM" id="CLU_169225_0_0_1"/>
<feature type="signal peptide" evidence="1">
    <location>
        <begin position="1"/>
        <end position="23"/>
    </location>
</feature>